<dbReference type="Gene3D" id="3.30.565.10">
    <property type="entry name" value="Histidine kinase-like ATPase, C-terminal domain"/>
    <property type="match status" value="1"/>
</dbReference>
<dbReference type="InterPro" id="IPR003594">
    <property type="entry name" value="HATPase_dom"/>
</dbReference>
<evidence type="ECO:0000313" key="3">
    <source>
        <dbReference type="EMBL" id="MBR7827810.1"/>
    </source>
</evidence>
<accession>A0A941E7K7</accession>
<dbReference type="Pfam" id="PF02518">
    <property type="entry name" value="HATPase_c"/>
    <property type="match status" value="1"/>
</dbReference>
<dbReference type="GO" id="GO:0016301">
    <property type="term" value="F:kinase activity"/>
    <property type="evidence" value="ECO:0007669"/>
    <property type="project" value="UniProtKB-KW"/>
</dbReference>
<feature type="compositionally biased region" description="Polar residues" evidence="1">
    <location>
        <begin position="132"/>
        <end position="143"/>
    </location>
</feature>
<name>A0A941E7K7_9ACTN</name>
<keyword evidence="3" id="KW-0418">Kinase</keyword>
<feature type="region of interest" description="Disordered" evidence="1">
    <location>
        <begin position="120"/>
        <end position="151"/>
    </location>
</feature>
<dbReference type="Proteomes" id="UP000676325">
    <property type="component" value="Unassembled WGS sequence"/>
</dbReference>
<dbReference type="SUPFAM" id="SSF55874">
    <property type="entry name" value="ATPase domain of HSP90 chaperone/DNA topoisomerase II/histidine kinase"/>
    <property type="match status" value="1"/>
</dbReference>
<dbReference type="EMBL" id="JAGSOH010000042">
    <property type="protein sequence ID" value="MBR7827810.1"/>
    <property type="molecule type" value="Genomic_DNA"/>
</dbReference>
<reference evidence="3" key="1">
    <citation type="submission" date="2021-04" db="EMBL/GenBank/DDBJ databases">
        <title>Genome based classification of Actinospica acidithermotolerans sp. nov., an actinobacterium isolated from an Indonesian hot spring.</title>
        <authorList>
            <person name="Kusuma A.B."/>
            <person name="Putra K.E."/>
            <person name="Nafisah S."/>
            <person name="Loh J."/>
            <person name="Nouioui I."/>
            <person name="Goodfellow M."/>
        </authorList>
    </citation>
    <scope>NUCLEOTIDE SEQUENCE</scope>
    <source>
        <strain evidence="3">MGRD01-02</strain>
    </source>
</reference>
<dbReference type="InterPro" id="IPR036890">
    <property type="entry name" value="HATPase_C_sf"/>
</dbReference>
<keyword evidence="4" id="KW-1185">Reference proteome</keyword>
<sequence>MHGNTHATKGRTLTKHDDPASIAAWVKRTAVVLDSRLPSVTVIRAGQVAEALVDNAQRHGAPPVKIEISVSAFVTIEVTDHGPALPAASTDGTGSLARIVDAFATLWDVVQHDDDSKTVSAMISTGPADTIPQGQQRSETSRSLAGEKERR</sequence>
<evidence type="ECO:0000313" key="4">
    <source>
        <dbReference type="Proteomes" id="UP000676325"/>
    </source>
</evidence>
<comment type="caution">
    <text evidence="3">The sequence shown here is derived from an EMBL/GenBank/DDBJ whole genome shotgun (WGS) entry which is preliminary data.</text>
</comment>
<organism evidence="3 4">
    <name type="scientific">Actinospica acidithermotolerans</name>
    <dbReference type="NCBI Taxonomy" id="2828514"/>
    <lineage>
        <taxon>Bacteria</taxon>
        <taxon>Bacillati</taxon>
        <taxon>Actinomycetota</taxon>
        <taxon>Actinomycetes</taxon>
        <taxon>Catenulisporales</taxon>
        <taxon>Actinospicaceae</taxon>
        <taxon>Actinospica</taxon>
    </lineage>
</organism>
<proteinExistence type="predicted"/>
<evidence type="ECO:0000256" key="1">
    <source>
        <dbReference type="SAM" id="MobiDB-lite"/>
    </source>
</evidence>
<evidence type="ECO:0000259" key="2">
    <source>
        <dbReference type="Pfam" id="PF02518"/>
    </source>
</evidence>
<dbReference type="AlphaFoldDB" id="A0A941E7K7"/>
<keyword evidence="3" id="KW-0808">Transferase</keyword>
<dbReference type="RefSeq" id="WP_212518952.1">
    <property type="nucleotide sequence ID" value="NZ_JAGSOH010000042.1"/>
</dbReference>
<feature type="domain" description="Histidine kinase/HSP90-like ATPase" evidence="2">
    <location>
        <begin position="44"/>
        <end position="105"/>
    </location>
</feature>
<gene>
    <name evidence="3" type="ORF">KDK95_15935</name>
</gene>
<protein>
    <submittedName>
        <fullName evidence="3">Sensor histidine kinase</fullName>
    </submittedName>
</protein>